<dbReference type="PROSITE" id="PS50949">
    <property type="entry name" value="HTH_GNTR"/>
    <property type="match status" value="1"/>
</dbReference>
<dbReference type="SUPFAM" id="SSF46785">
    <property type="entry name" value="Winged helix' DNA-binding domain"/>
    <property type="match status" value="1"/>
</dbReference>
<keyword evidence="6" id="KW-1185">Reference proteome</keyword>
<reference evidence="5 6" key="1">
    <citation type="submission" date="2023-02" db="EMBL/GenBank/DDBJ databases">
        <title>Devosia algicola sp. nov., isolated from the phycosphere of marine algae.</title>
        <authorList>
            <person name="Kim J.M."/>
            <person name="Lee J.K."/>
            <person name="Choi B.J."/>
            <person name="Bayburt H."/>
            <person name="Jeon C.O."/>
        </authorList>
    </citation>
    <scope>NUCLEOTIDE SEQUENCE [LARGE SCALE GENOMIC DNA]</scope>
    <source>
        <strain evidence="5 6">G20-9</strain>
    </source>
</reference>
<dbReference type="PANTHER" id="PTHR43537:SF53">
    <property type="entry name" value="HTH-TYPE TRANSCRIPTIONAL REPRESSOR NANR"/>
    <property type="match status" value="1"/>
</dbReference>
<organism evidence="5 6">
    <name type="scientific">Devosia algicola</name>
    <dbReference type="NCBI Taxonomy" id="3026418"/>
    <lineage>
        <taxon>Bacteria</taxon>
        <taxon>Pseudomonadati</taxon>
        <taxon>Pseudomonadota</taxon>
        <taxon>Alphaproteobacteria</taxon>
        <taxon>Hyphomicrobiales</taxon>
        <taxon>Devosiaceae</taxon>
        <taxon>Devosia</taxon>
    </lineage>
</organism>
<protein>
    <submittedName>
        <fullName evidence="5">GntR family transcriptional regulator</fullName>
    </submittedName>
</protein>
<evidence type="ECO:0000313" key="6">
    <source>
        <dbReference type="Proteomes" id="UP001220530"/>
    </source>
</evidence>
<gene>
    <name evidence="5" type="ORF">PSQ19_12265</name>
</gene>
<evidence type="ECO:0000256" key="3">
    <source>
        <dbReference type="ARBA" id="ARBA00023163"/>
    </source>
</evidence>
<accession>A0ABY7YJU6</accession>
<dbReference type="PRINTS" id="PR00035">
    <property type="entry name" value="HTHGNTR"/>
</dbReference>
<dbReference type="Proteomes" id="UP001220530">
    <property type="component" value="Chromosome"/>
</dbReference>
<dbReference type="CDD" id="cd07377">
    <property type="entry name" value="WHTH_GntR"/>
    <property type="match status" value="1"/>
</dbReference>
<keyword evidence="1" id="KW-0805">Transcription regulation</keyword>
<keyword evidence="3" id="KW-0804">Transcription</keyword>
<keyword evidence="2" id="KW-0238">DNA-binding</keyword>
<dbReference type="InterPro" id="IPR036390">
    <property type="entry name" value="WH_DNA-bd_sf"/>
</dbReference>
<evidence type="ECO:0000259" key="4">
    <source>
        <dbReference type="PROSITE" id="PS50949"/>
    </source>
</evidence>
<dbReference type="EMBL" id="CP118246">
    <property type="protein sequence ID" value="WDR01556.1"/>
    <property type="molecule type" value="Genomic_DNA"/>
</dbReference>
<dbReference type="InterPro" id="IPR036388">
    <property type="entry name" value="WH-like_DNA-bd_sf"/>
</dbReference>
<dbReference type="Pfam" id="PF00392">
    <property type="entry name" value="GntR"/>
    <property type="match status" value="1"/>
</dbReference>
<feature type="domain" description="HTH gntR-type" evidence="4">
    <location>
        <begin position="16"/>
        <end position="84"/>
    </location>
</feature>
<evidence type="ECO:0000313" key="5">
    <source>
        <dbReference type="EMBL" id="WDR01556.1"/>
    </source>
</evidence>
<dbReference type="RefSeq" id="WP_282217966.1">
    <property type="nucleotide sequence ID" value="NZ_CP118246.1"/>
</dbReference>
<evidence type="ECO:0000256" key="2">
    <source>
        <dbReference type="ARBA" id="ARBA00023125"/>
    </source>
</evidence>
<evidence type="ECO:0000256" key="1">
    <source>
        <dbReference type="ARBA" id="ARBA00023015"/>
    </source>
</evidence>
<proteinExistence type="predicted"/>
<sequence>MTITHSRLGVEPLKKKKLYQEILDRLIAAISSQEYPAGAQLPSERELMERFGVGRPAIREAMLTLQQMGLVIISHGERARVVEPTADQIIDQVSNAMVMMLATNQRGMEDLKEARIFMETGLVALAAKRATASDIEEPWRNIEDLSGDDQAVSEICCYRHRLPREDR</sequence>
<dbReference type="Gene3D" id="1.10.10.10">
    <property type="entry name" value="Winged helix-like DNA-binding domain superfamily/Winged helix DNA-binding domain"/>
    <property type="match status" value="1"/>
</dbReference>
<dbReference type="SMART" id="SM00345">
    <property type="entry name" value="HTH_GNTR"/>
    <property type="match status" value="1"/>
</dbReference>
<dbReference type="PANTHER" id="PTHR43537">
    <property type="entry name" value="TRANSCRIPTIONAL REGULATOR, GNTR FAMILY"/>
    <property type="match status" value="1"/>
</dbReference>
<dbReference type="InterPro" id="IPR000524">
    <property type="entry name" value="Tscrpt_reg_HTH_GntR"/>
</dbReference>
<name>A0ABY7YJU6_9HYPH</name>